<accession>A0A9J7KHK1</accession>
<reference evidence="3" key="2">
    <citation type="submission" date="2025-08" db="UniProtKB">
        <authorList>
            <consortium name="RefSeq"/>
        </authorList>
    </citation>
    <scope>IDENTIFICATION</scope>
    <source>
        <strain evidence="3">S238N-H82</strain>
        <tissue evidence="3">Testes</tissue>
    </source>
</reference>
<gene>
    <name evidence="3" type="primary">LOC118407126</name>
</gene>
<dbReference type="OrthoDB" id="5984954at2759"/>
<name>A0A9J7KHK1_BRAFL</name>
<dbReference type="AlphaFoldDB" id="A0A9J7KHK1"/>
<feature type="region of interest" description="Disordered" evidence="1">
    <location>
        <begin position="588"/>
        <end position="609"/>
    </location>
</feature>
<keyword evidence="2" id="KW-1185">Reference proteome</keyword>
<evidence type="ECO:0000313" key="3">
    <source>
        <dbReference type="RefSeq" id="XP_035663439.1"/>
    </source>
</evidence>
<sequence>MDDTLSYSGAISDIGDVGTGIQSFNYVTDSTNVNILNVGAHSVVHYGIPEEQPPVEHEDPIPVLCIVHKPVGPILSTRRRSRDPDPKADCRLLVGVKHDVSSNELMALSFSENLSNGIVGTDINDPSRQYLIDLTSISNMSTDDHCDRPSRCLYCPLVPDPSQITLTRNVCGFWLRFFGPATTFDVSLGLRVAKLRSDDDTLPKTPEHTTTDSETIELVDEVTISIETCSVRRRRKNNSEREVRDEDGEVRKATRWKDVWIRGSKEVTDSSGDLVPRVMNRTKRTGSLKTKSYGQILGRLEMLGEEGNWAEFDYFSAHLVKTYERKDVDLYLVVALEQAFAEYYKRNLGAAVTITKGALKTLKKRPADNTNMLAGRAYYLLSAIYQVARKYGVAERCMEHAQQALSDFEIGEDTGNACYNKGSLYTDIIANDSCPSDRMFDEVRESLELAICHWRKDPSGCVAHQRRAHTKLASALLVCDTQQGRARNVNPRNVEAARRSIETVRKELWQGMPKRGRCRFLLTESDLYYREEGFTLSQEKAHEARNLATQCGFKLEAEMADQRLVHLASCQRSPVPTRTTSQLLNGVTLADSTMGSSMASRDSSSEQLG</sequence>
<evidence type="ECO:0000256" key="1">
    <source>
        <dbReference type="SAM" id="MobiDB-lite"/>
    </source>
</evidence>
<feature type="compositionally biased region" description="Low complexity" evidence="1">
    <location>
        <begin position="592"/>
        <end position="602"/>
    </location>
</feature>
<protein>
    <submittedName>
        <fullName evidence="3">Uncharacterized protein LOC118407126</fullName>
    </submittedName>
</protein>
<dbReference type="RefSeq" id="XP_035663439.1">
    <property type="nucleotide sequence ID" value="XM_035807546.1"/>
</dbReference>
<organism evidence="2 3">
    <name type="scientific">Branchiostoma floridae</name>
    <name type="common">Florida lancelet</name>
    <name type="synonym">Amphioxus</name>
    <dbReference type="NCBI Taxonomy" id="7739"/>
    <lineage>
        <taxon>Eukaryota</taxon>
        <taxon>Metazoa</taxon>
        <taxon>Chordata</taxon>
        <taxon>Cephalochordata</taxon>
        <taxon>Leptocardii</taxon>
        <taxon>Amphioxiformes</taxon>
        <taxon>Branchiostomatidae</taxon>
        <taxon>Branchiostoma</taxon>
    </lineage>
</organism>
<reference evidence="2" key="1">
    <citation type="journal article" date="2020" name="Nat. Ecol. Evol.">
        <title>Deeply conserved synteny resolves early events in vertebrate evolution.</title>
        <authorList>
            <person name="Simakov O."/>
            <person name="Marletaz F."/>
            <person name="Yue J.X."/>
            <person name="O'Connell B."/>
            <person name="Jenkins J."/>
            <person name="Brandt A."/>
            <person name="Calef R."/>
            <person name="Tung C.H."/>
            <person name="Huang T.K."/>
            <person name="Schmutz J."/>
            <person name="Satoh N."/>
            <person name="Yu J.K."/>
            <person name="Putnam N.H."/>
            <person name="Green R.E."/>
            <person name="Rokhsar D.S."/>
        </authorList>
    </citation>
    <scope>NUCLEOTIDE SEQUENCE [LARGE SCALE GENOMIC DNA]</scope>
    <source>
        <strain evidence="2">S238N-H82</strain>
    </source>
</reference>
<evidence type="ECO:0000313" key="2">
    <source>
        <dbReference type="Proteomes" id="UP000001554"/>
    </source>
</evidence>
<dbReference type="Proteomes" id="UP000001554">
    <property type="component" value="Chromosome 19"/>
</dbReference>
<dbReference type="GeneID" id="118407126"/>
<dbReference type="OMA" id="IIANDSC"/>
<proteinExistence type="predicted"/>
<dbReference type="KEGG" id="bfo:118407126"/>